<protein>
    <recommendedName>
        <fullName evidence="3">Cupin domain-containing protein</fullName>
    </recommendedName>
</protein>
<dbReference type="SUPFAM" id="SSF51182">
    <property type="entry name" value="RmlC-like cupins"/>
    <property type="match status" value="1"/>
</dbReference>
<dbReference type="EMBL" id="JAGMWN010000001">
    <property type="protein sequence ID" value="MBP5855981.1"/>
    <property type="molecule type" value="Genomic_DNA"/>
</dbReference>
<accession>A0A8J7SL56</accession>
<dbReference type="InterPro" id="IPR014710">
    <property type="entry name" value="RmlC-like_jellyroll"/>
</dbReference>
<proteinExistence type="predicted"/>
<sequence length="126" mass="13631">MPDDTDIFLSLARDGAVEALGGGPEFWEKLADGRVTIDGWLISLLRLSGSFSHWERHMDGEEIVILRQGGPVALRIEEGAGERTAHLTPESPVCVVPRTCWHFGTAATPATLVFITPAGNTEHRAA</sequence>
<evidence type="ECO:0008006" key="3">
    <source>
        <dbReference type="Google" id="ProtNLM"/>
    </source>
</evidence>
<keyword evidence="2" id="KW-1185">Reference proteome</keyword>
<dbReference type="RefSeq" id="WP_210680540.1">
    <property type="nucleotide sequence ID" value="NZ_JAGMWN010000001.1"/>
</dbReference>
<dbReference type="Gene3D" id="2.60.120.10">
    <property type="entry name" value="Jelly Rolls"/>
    <property type="match status" value="1"/>
</dbReference>
<name>A0A8J7SL56_9PROT</name>
<gene>
    <name evidence="1" type="ORF">KAJ83_03105</name>
</gene>
<reference evidence="1" key="1">
    <citation type="submission" date="2021-04" db="EMBL/GenBank/DDBJ databases">
        <authorList>
            <person name="Zhang D.-C."/>
        </authorList>
    </citation>
    <scope>NUCLEOTIDE SEQUENCE</scope>
    <source>
        <strain evidence="1">CGMCC 1.15697</strain>
    </source>
</reference>
<evidence type="ECO:0000313" key="2">
    <source>
        <dbReference type="Proteomes" id="UP000672602"/>
    </source>
</evidence>
<dbReference type="InterPro" id="IPR011051">
    <property type="entry name" value="RmlC_Cupin_sf"/>
</dbReference>
<dbReference type="Proteomes" id="UP000672602">
    <property type="component" value="Unassembled WGS sequence"/>
</dbReference>
<dbReference type="AlphaFoldDB" id="A0A8J7SL56"/>
<organism evidence="1 2">
    <name type="scientific">Marivibrio halodurans</name>
    <dbReference type="NCBI Taxonomy" id="2039722"/>
    <lineage>
        <taxon>Bacteria</taxon>
        <taxon>Pseudomonadati</taxon>
        <taxon>Pseudomonadota</taxon>
        <taxon>Alphaproteobacteria</taxon>
        <taxon>Rhodospirillales</taxon>
        <taxon>Rhodospirillaceae</taxon>
        <taxon>Marivibrio</taxon>
    </lineage>
</organism>
<evidence type="ECO:0000313" key="1">
    <source>
        <dbReference type="EMBL" id="MBP5855981.1"/>
    </source>
</evidence>
<comment type="caution">
    <text evidence="1">The sequence shown here is derived from an EMBL/GenBank/DDBJ whole genome shotgun (WGS) entry which is preliminary data.</text>
</comment>